<keyword evidence="3" id="KW-1185">Reference proteome</keyword>
<dbReference type="InterPro" id="IPR006461">
    <property type="entry name" value="PLAC_motif_containing"/>
</dbReference>
<dbReference type="NCBIfam" id="TIGR01571">
    <property type="entry name" value="A_thal_Cys_rich"/>
    <property type="match status" value="1"/>
</dbReference>
<keyword evidence="1" id="KW-0472">Membrane</keyword>
<proteinExistence type="predicted"/>
<dbReference type="PANTHER" id="PTHR15907">
    <property type="entry name" value="DUF614 FAMILY PROTEIN-RELATED"/>
    <property type="match status" value="1"/>
</dbReference>
<feature type="transmembrane region" description="Helical" evidence="1">
    <location>
        <begin position="118"/>
        <end position="137"/>
    </location>
</feature>
<gene>
    <name evidence="2" type="ORF">V6N11_055151</name>
</gene>
<evidence type="ECO:0000313" key="3">
    <source>
        <dbReference type="Proteomes" id="UP001396334"/>
    </source>
</evidence>
<evidence type="ECO:0000256" key="1">
    <source>
        <dbReference type="SAM" id="Phobius"/>
    </source>
</evidence>
<keyword evidence="1" id="KW-0812">Transmembrane</keyword>
<accession>A0ABR2ACM3</accession>
<reference evidence="2 3" key="1">
    <citation type="journal article" date="2024" name="G3 (Bethesda)">
        <title>Genome assembly of Hibiscus sabdariffa L. provides insights into metabolisms of medicinal natural products.</title>
        <authorList>
            <person name="Kim T."/>
        </authorList>
    </citation>
    <scope>NUCLEOTIDE SEQUENCE [LARGE SCALE GENOMIC DNA]</scope>
    <source>
        <strain evidence="2">TK-2024</strain>
        <tissue evidence="2">Old leaves</tissue>
    </source>
</reference>
<evidence type="ECO:0000313" key="2">
    <source>
        <dbReference type="EMBL" id="KAK8490867.1"/>
    </source>
</evidence>
<sequence>MTGDRKGNRCKVTWRKMTKRRRRRFPASGGGEFQSMDDWASPVSKISKANFQYKFSQLNSSTMNPSKPQDEETPWSVGFCDCFSDMKTCCIACWCPCITFGQIAEIVDKGSTSCGTSGALYTLIMFIAGVPCLYSCFYRSKLREQYKLKGGGCGDCLLHCCCETCALTQEYRELRNRGFDMSIGWHANVEKNRGLAMAPVVEKGMTK</sequence>
<dbReference type="EMBL" id="JBBPBN010000272">
    <property type="protein sequence ID" value="KAK8490867.1"/>
    <property type="molecule type" value="Genomic_DNA"/>
</dbReference>
<dbReference type="Pfam" id="PF04749">
    <property type="entry name" value="PLAC8"/>
    <property type="match status" value="1"/>
</dbReference>
<protein>
    <submittedName>
        <fullName evidence="2">Uncharacterized protein</fullName>
    </submittedName>
</protein>
<name>A0ABR2ACM3_9ROSI</name>
<dbReference type="Proteomes" id="UP001396334">
    <property type="component" value="Unassembled WGS sequence"/>
</dbReference>
<comment type="caution">
    <text evidence="2">The sequence shown here is derived from an EMBL/GenBank/DDBJ whole genome shotgun (WGS) entry which is preliminary data.</text>
</comment>
<organism evidence="2 3">
    <name type="scientific">Hibiscus sabdariffa</name>
    <name type="common">roselle</name>
    <dbReference type="NCBI Taxonomy" id="183260"/>
    <lineage>
        <taxon>Eukaryota</taxon>
        <taxon>Viridiplantae</taxon>
        <taxon>Streptophyta</taxon>
        <taxon>Embryophyta</taxon>
        <taxon>Tracheophyta</taxon>
        <taxon>Spermatophyta</taxon>
        <taxon>Magnoliopsida</taxon>
        <taxon>eudicotyledons</taxon>
        <taxon>Gunneridae</taxon>
        <taxon>Pentapetalae</taxon>
        <taxon>rosids</taxon>
        <taxon>malvids</taxon>
        <taxon>Malvales</taxon>
        <taxon>Malvaceae</taxon>
        <taxon>Malvoideae</taxon>
        <taxon>Hibiscus</taxon>
    </lineage>
</organism>
<keyword evidence="1" id="KW-1133">Transmembrane helix</keyword>